<keyword evidence="4" id="KW-1185">Reference proteome</keyword>
<keyword evidence="1" id="KW-1003">Cell membrane</keyword>
<dbReference type="Proteomes" id="UP000307000">
    <property type="component" value="Chromosome"/>
</dbReference>
<feature type="region of interest" description="Disordered" evidence="2">
    <location>
        <begin position="247"/>
        <end position="281"/>
    </location>
</feature>
<evidence type="ECO:0000313" key="4">
    <source>
        <dbReference type="Proteomes" id="UP000307000"/>
    </source>
</evidence>
<dbReference type="RefSeq" id="WP_246049529.1">
    <property type="nucleotide sequence ID" value="NZ_CP034412.1"/>
</dbReference>
<accession>A0A5B7WWW8</accession>
<gene>
    <name evidence="3" type="ORF">GcLGCM259_2015</name>
</gene>
<sequence length="281" mass="30785">MLKTAFKPKWIAALLGALIVATGFVLLSGWQFGSSTTEPPVKAEKTEVPVPLTEHVQPGTELLGTKADQIVTMQGHFLPDTEILVEKRVHEGQTGYWVISAFAVDGAPDDEAIAVVRGWEAEPNDPPATPEGQFTITGRLIPPEGPVLQRDVREPYYAAVSSAQLANTWDLPLYSGFVSIHELANDAGPVTEPGLSHIFVGTQPQEATVNWLNVFYGIEWVVFAGFAFFLWYRLVRDDYQRELDELAEQGAAEHRRGQEPTGQDASEDHSSSGPHGTSQNH</sequence>
<reference evidence="3 4" key="1">
    <citation type="submission" date="2018-12" db="EMBL/GenBank/DDBJ databases">
        <title>Complete Genome Sequence of Glutamicibacter creatinolyticus strain LGCM259,isolated from an abscess of a 12-year-old mare in Italy.</title>
        <authorList>
            <person name="Santos R.G."/>
            <person name="Silva A.L."/>
            <person name="Seyffert N."/>
            <person name="Castro T.L.P."/>
            <person name="Attili A.R."/>
            <person name="Rifici C."/>
            <person name="Mazzullo G."/>
            <person name="Brenig B."/>
            <person name="Venanzi F."/>
            <person name="Azevedo V."/>
        </authorList>
    </citation>
    <scope>NUCLEOTIDE SEQUENCE [LARGE SCALE GENOMIC DNA]</scope>
    <source>
        <strain evidence="3 4">LGCM 259</strain>
    </source>
</reference>
<dbReference type="EMBL" id="CP034412">
    <property type="protein sequence ID" value="QCY47730.1"/>
    <property type="molecule type" value="Genomic_DNA"/>
</dbReference>
<comment type="similarity">
    <text evidence="1">Belongs to the SURF1 family.</text>
</comment>
<dbReference type="PROSITE" id="PS50895">
    <property type="entry name" value="SURF1"/>
    <property type="match status" value="1"/>
</dbReference>
<dbReference type="GO" id="GO:0005886">
    <property type="term" value="C:plasma membrane"/>
    <property type="evidence" value="ECO:0007669"/>
    <property type="project" value="UniProtKB-SubCell"/>
</dbReference>
<proteinExistence type="inferred from homology"/>
<dbReference type="AlphaFoldDB" id="A0A5B7WWW8"/>
<feature type="transmembrane region" description="Helical" evidence="1">
    <location>
        <begin position="211"/>
        <end position="232"/>
    </location>
</feature>
<dbReference type="Pfam" id="PF02104">
    <property type="entry name" value="SURF1"/>
    <property type="match status" value="1"/>
</dbReference>
<evidence type="ECO:0000313" key="3">
    <source>
        <dbReference type="EMBL" id="QCY47730.1"/>
    </source>
</evidence>
<comment type="subcellular location">
    <subcellularLocation>
        <location evidence="1">Cell membrane</location>
        <topology evidence="1">Multi-pass membrane protein</topology>
    </subcellularLocation>
</comment>
<dbReference type="CDD" id="cd06662">
    <property type="entry name" value="SURF1"/>
    <property type="match status" value="1"/>
</dbReference>
<evidence type="ECO:0000256" key="2">
    <source>
        <dbReference type="SAM" id="MobiDB-lite"/>
    </source>
</evidence>
<keyword evidence="1" id="KW-0812">Transmembrane</keyword>
<dbReference type="InterPro" id="IPR002994">
    <property type="entry name" value="Surf1/Shy1"/>
</dbReference>
<dbReference type="KEGG" id="gcr:GcLGCM259_2015"/>
<feature type="compositionally biased region" description="Polar residues" evidence="2">
    <location>
        <begin position="271"/>
        <end position="281"/>
    </location>
</feature>
<comment type="caution">
    <text evidence="1">Lacks conserved residue(s) required for the propagation of feature annotation.</text>
</comment>
<organism evidence="3 4">
    <name type="scientific">Glutamicibacter creatinolyticus</name>
    <dbReference type="NCBI Taxonomy" id="162496"/>
    <lineage>
        <taxon>Bacteria</taxon>
        <taxon>Bacillati</taxon>
        <taxon>Actinomycetota</taxon>
        <taxon>Actinomycetes</taxon>
        <taxon>Micrococcales</taxon>
        <taxon>Micrococcaceae</taxon>
        <taxon>Glutamicibacter</taxon>
    </lineage>
</organism>
<keyword evidence="1" id="KW-1133">Transmembrane helix</keyword>
<protein>
    <recommendedName>
        <fullName evidence="1">SURF1-like protein</fullName>
    </recommendedName>
</protein>
<name>A0A5B7WWW8_9MICC</name>
<evidence type="ECO:0000256" key="1">
    <source>
        <dbReference type="RuleBase" id="RU363076"/>
    </source>
</evidence>
<keyword evidence="1" id="KW-0472">Membrane</keyword>